<sequence>MFTAPVPILLSASISSVPSPLKSAVFYHHCRITEPPPHNPLHRRLHPQSLAKPATPSSPGRTKLCPLPSAHTATSSVSPIS</sequence>
<comment type="caution">
    <text evidence="2">The sequence shown here is derived from an EMBL/GenBank/DDBJ whole genome shotgun (WGS) entry which is preliminary data.</text>
</comment>
<evidence type="ECO:0000313" key="2">
    <source>
        <dbReference type="EMBL" id="KAK9922497.1"/>
    </source>
</evidence>
<feature type="region of interest" description="Disordered" evidence="1">
    <location>
        <begin position="36"/>
        <end position="81"/>
    </location>
</feature>
<dbReference type="Proteomes" id="UP001457282">
    <property type="component" value="Unassembled WGS sequence"/>
</dbReference>
<proteinExistence type="predicted"/>
<name>A0AAW1WDC1_RUBAR</name>
<dbReference type="AlphaFoldDB" id="A0AAW1WDC1"/>
<reference evidence="2 3" key="1">
    <citation type="journal article" date="2023" name="G3 (Bethesda)">
        <title>A chromosome-length genome assembly and annotation of blackberry (Rubus argutus, cv. 'Hillquist').</title>
        <authorList>
            <person name="Bruna T."/>
            <person name="Aryal R."/>
            <person name="Dudchenko O."/>
            <person name="Sargent D.J."/>
            <person name="Mead D."/>
            <person name="Buti M."/>
            <person name="Cavallini A."/>
            <person name="Hytonen T."/>
            <person name="Andres J."/>
            <person name="Pham M."/>
            <person name="Weisz D."/>
            <person name="Mascagni F."/>
            <person name="Usai G."/>
            <person name="Natali L."/>
            <person name="Bassil N."/>
            <person name="Fernandez G.E."/>
            <person name="Lomsadze A."/>
            <person name="Armour M."/>
            <person name="Olukolu B."/>
            <person name="Poorten T."/>
            <person name="Britton C."/>
            <person name="Davik J."/>
            <person name="Ashrafi H."/>
            <person name="Aiden E.L."/>
            <person name="Borodovsky M."/>
            <person name="Worthington M."/>
        </authorList>
    </citation>
    <scope>NUCLEOTIDE SEQUENCE [LARGE SCALE GENOMIC DNA]</scope>
    <source>
        <strain evidence="2">PI 553951</strain>
    </source>
</reference>
<accession>A0AAW1WDC1</accession>
<evidence type="ECO:0000313" key="3">
    <source>
        <dbReference type="Proteomes" id="UP001457282"/>
    </source>
</evidence>
<gene>
    <name evidence="2" type="ORF">M0R45_030959</name>
</gene>
<evidence type="ECO:0000256" key="1">
    <source>
        <dbReference type="SAM" id="MobiDB-lite"/>
    </source>
</evidence>
<organism evidence="2 3">
    <name type="scientific">Rubus argutus</name>
    <name type="common">Southern blackberry</name>
    <dbReference type="NCBI Taxonomy" id="59490"/>
    <lineage>
        <taxon>Eukaryota</taxon>
        <taxon>Viridiplantae</taxon>
        <taxon>Streptophyta</taxon>
        <taxon>Embryophyta</taxon>
        <taxon>Tracheophyta</taxon>
        <taxon>Spermatophyta</taxon>
        <taxon>Magnoliopsida</taxon>
        <taxon>eudicotyledons</taxon>
        <taxon>Gunneridae</taxon>
        <taxon>Pentapetalae</taxon>
        <taxon>rosids</taxon>
        <taxon>fabids</taxon>
        <taxon>Rosales</taxon>
        <taxon>Rosaceae</taxon>
        <taxon>Rosoideae</taxon>
        <taxon>Rosoideae incertae sedis</taxon>
        <taxon>Rubus</taxon>
    </lineage>
</organism>
<dbReference type="EMBL" id="JBEDUW010000006">
    <property type="protein sequence ID" value="KAK9922497.1"/>
    <property type="molecule type" value="Genomic_DNA"/>
</dbReference>
<feature type="compositionally biased region" description="Polar residues" evidence="1">
    <location>
        <begin position="71"/>
        <end position="81"/>
    </location>
</feature>
<protein>
    <submittedName>
        <fullName evidence="2">Uncharacterized protein</fullName>
    </submittedName>
</protein>
<keyword evidence="3" id="KW-1185">Reference proteome</keyword>